<evidence type="ECO:0000259" key="2">
    <source>
        <dbReference type="PROSITE" id="PS50011"/>
    </source>
</evidence>
<protein>
    <recommendedName>
        <fullName evidence="2">Protein kinase domain-containing protein</fullName>
    </recommendedName>
</protein>
<reference evidence="4" key="2">
    <citation type="submission" date="2015-01" db="EMBL/GenBank/DDBJ databases">
        <title>Evolutionary Origins and Diversification of the Mycorrhizal Mutualists.</title>
        <authorList>
            <consortium name="DOE Joint Genome Institute"/>
            <consortium name="Mycorrhizal Genomics Consortium"/>
            <person name="Kohler A."/>
            <person name="Kuo A."/>
            <person name="Nagy L.G."/>
            <person name="Floudas D."/>
            <person name="Copeland A."/>
            <person name="Barry K.W."/>
            <person name="Cichocki N."/>
            <person name="Veneault-Fourrey C."/>
            <person name="LaButti K."/>
            <person name="Lindquist E.A."/>
            <person name="Lipzen A."/>
            <person name="Lundell T."/>
            <person name="Morin E."/>
            <person name="Murat C."/>
            <person name="Riley R."/>
            <person name="Ohm R."/>
            <person name="Sun H."/>
            <person name="Tunlid A."/>
            <person name="Henrissat B."/>
            <person name="Grigoriev I.V."/>
            <person name="Hibbett D.S."/>
            <person name="Martin F."/>
        </authorList>
    </citation>
    <scope>NUCLEOTIDE SEQUENCE [LARGE SCALE GENOMIC DNA]</scope>
    <source>
        <strain evidence="4">MUT 4182</strain>
    </source>
</reference>
<reference evidence="3 4" key="1">
    <citation type="submission" date="2014-04" db="EMBL/GenBank/DDBJ databases">
        <authorList>
            <consortium name="DOE Joint Genome Institute"/>
            <person name="Kuo A."/>
            <person name="Girlanda M."/>
            <person name="Perotto S."/>
            <person name="Kohler A."/>
            <person name="Nagy L.G."/>
            <person name="Floudas D."/>
            <person name="Copeland A."/>
            <person name="Barry K.W."/>
            <person name="Cichocki N."/>
            <person name="Veneault-Fourrey C."/>
            <person name="LaButti K."/>
            <person name="Lindquist E.A."/>
            <person name="Lipzen A."/>
            <person name="Lundell T."/>
            <person name="Morin E."/>
            <person name="Murat C."/>
            <person name="Sun H."/>
            <person name="Tunlid A."/>
            <person name="Henrissat B."/>
            <person name="Grigoriev I.V."/>
            <person name="Hibbett D.S."/>
            <person name="Martin F."/>
            <person name="Nordberg H.P."/>
            <person name="Cantor M.N."/>
            <person name="Hua S.X."/>
        </authorList>
    </citation>
    <scope>NUCLEOTIDE SEQUENCE [LARGE SCALE GENOMIC DNA]</scope>
    <source>
        <strain evidence="3 4">MUT 4182</strain>
    </source>
</reference>
<dbReference type="InterPro" id="IPR040976">
    <property type="entry name" value="Pkinase_fungal"/>
</dbReference>
<evidence type="ECO:0000256" key="1">
    <source>
        <dbReference type="SAM" id="MobiDB-lite"/>
    </source>
</evidence>
<evidence type="ECO:0000313" key="3">
    <source>
        <dbReference type="EMBL" id="KIO26886.1"/>
    </source>
</evidence>
<keyword evidence="4" id="KW-1185">Reference proteome</keyword>
<dbReference type="PANTHER" id="PTHR38248:SF2">
    <property type="entry name" value="FUNK1 11"/>
    <property type="match status" value="1"/>
</dbReference>
<feature type="compositionally biased region" description="Polar residues" evidence="1">
    <location>
        <begin position="186"/>
        <end position="202"/>
    </location>
</feature>
<feature type="compositionally biased region" description="Low complexity" evidence="1">
    <location>
        <begin position="174"/>
        <end position="185"/>
    </location>
</feature>
<dbReference type="Gene3D" id="1.10.510.10">
    <property type="entry name" value="Transferase(Phosphotransferase) domain 1"/>
    <property type="match status" value="1"/>
</dbReference>
<dbReference type="Proteomes" id="UP000054248">
    <property type="component" value="Unassembled WGS sequence"/>
</dbReference>
<dbReference type="InterPro" id="IPR000719">
    <property type="entry name" value="Prot_kinase_dom"/>
</dbReference>
<dbReference type="GO" id="GO:0005524">
    <property type="term" value="F:ATP binding"/>
    <property type="evidence" value="ECO:0007669"/>
    <property type="project" value="InterPro"/>
</dbReference>
<feature type="domain" description="Protein kinase" evidence="2">
    <location>
        <begin position="320"/>
        <end position="643"/>
    </location>
</feature>
<dbReference type="SUPFAM" id="SSF56112">
    <property type="entry name" value="Protein kinase-like (PK-like)"/>
    <property type="match status" value="1"/>
</dbReference>
<dbReference type="Pfam" id="PF17667">
    <property type="entry name" value="Pkinase_fungal"/>
    <property type="match status" value="2"/>
</dbReference>
<dbReference type="GO" id="GO:0004672">
    <property type="term" value="F:protein kinase activity"/>
    <property type="evidence" value="ECO:0007669"/>
    <property type="project" value="InterPro"/>
</dbReference>
<accession>A0A0C3QIV9</accession>
<feature type="compositionally biased region" description="Basic and acidic residues" evidence="1">
    <location>
        <begin position="208"/>
        <end position="217"/>
    </location>
</feature>
<dbReference type="InterPro" id="IPR011009">
    <property type="entry name" value="Kinase-like_dom_sf"/>
</dbReference>
<dbReference type="OrthoDB" id="5569250at2759"/>
<dbReference type="PROSITE" id="PS50011">
    <property type="entry name" value="PROTEIN_KINASE_DOM"/>
    <property type="match status" value="1"/>
</dbReference>
<organism evidence="3 4">
    <name type="scientific">Tulasnella calospora MUT 4182</name>
    <dbReference type="NCBI Taxonomy" id="1051891"/>
    <lineage>
        <taxon>Eukaryota</taxon>
        <taxon>Fungi</taxon>
        <taxon>Dikarya</taxon>
        <taxon>Basidiomycota</taxon>
        <taxon>Agaricomycotina</taxon>
        <taxon>Agaricomycetes</taxon>
        <taxon>Cantharellales</taxon>
        <taxon>Tulasnellaceae</taxon>
        <taxon>Tulasnella</taxon>
    </lineage>
</organism>
<name>A0A0C3QIV9_9AGAM</name>
<dbReference type="HOGENOM" id="CLU_396997_0_0_1"/>
<evidence type="ECO:0000313" key="4">
    <source>
        <dbReference type="Proteomes" id="UP000054248"/>
    </source>
</evidence>
<sequence>MALKTSSTRSFSNHSRDDIGKFLKDELALSTVSVTADTFLRFANLQTLWDSPDWNKMVAQLTDDETQRQLKKYWHGIPNETDEYKPFCDWIEHLITFISELPKEPIRKIGLFPSGNKQLACTPGFCFLGGEEVPGTKSAFKPDVACVSKDLEEFGDWFQVLVPMEFKERKSSSTRRGSSGTPSTSNQQTQDVSATPSTSHSRSGLKRSGRDDNEKAPQRKKARTSVAYPTRGFESLATTSSNPVGSPYSPTLDEIQLARYAMETFAAVGDRTHVFGLFVNLPVVSLWYFDRCGAVCSSALNIDSSEGFLPLLKFLSALVYMGDEALGFNPFFADSSATSPAGTRKCLQDLTVNIPDPNNASLKLIKELDRRTGLVGRATLVWKAQLRESGGGGGGTALDVQDQALNHIVWCFHGWEQPGATGSSQRARFGQPALPVVDDRALRHTVLEYLSPITKLSQPFHISSIGWNVMQAIRFLNDMQWFHRDISIGNMGFSVLPQCGGVLIKLHDFDLSKRRSSNSGAPHWTGTLPFMSTELLLNPKAEHKIGFEVEALMWTLLWIVRVYTDGADNHKVANHPLKNWFAGGNDLKTIAGVKLIHLEGFHGFTNEFYRELEKDMRGLATQWDDMRTAQRKDRRERGDLSLLSESVYGMPGFITIEDWMTGKGWNKPREPCSCGEHCVYSSS</sequence>
<proteinExistence type="predicted"/>
<feature type="region of interest" description="Disordered" evidence="1">
    <location>
        <begin position="169"/>
        <end position="226"/>
    </location>
</feature>
<dbReference type="AlphaFoldDB" id="A0A0C3QIV9"/>
<dbReference type="PANTHER" id="PTHR38248">
    <property type="entry name" value="FUNK1 6"/>
    <property type="match status" value="1"/>
</dbReference>
<dbReference type="STRING" id="1051891.A0A0C3QIV9"/>
<gene>
    <name evidence="3" type="ORF">M407DRAFT_23830</name>
</gene>
<dbReference type="EMBL" id="KN823017">
    <property type="protein sequence ID" value="KIO26886.1"/>
    <property type="molecule type" value="Genomic_DNA"/>
</dbReference>